<feature type="compositionally biased region" description="Low complexity" evidence="1">
    <location>
        <begin position="18"/>
        <end position="30"/>
    </location>
</feature>
<feature type="compositionally biased region" description="Basic and acidic residues" evidence="1">
    <location>
        <begin position="261"/>
        <end position="272"/>
    </location>
</feature>
<gene>
    <name evidence="2" type="ORF">Vbra_5304</name>
</gene>
<feature type="region of interest" description="Disordered" evidence="1">
    <location>
        <begin position="15"/>
        <end position="41"/>
    </location>
</feature>
<sequence>MTRVPLIAGCRGPARRLAPPQSAISQQPQPRELHTSRSAHARLPTGETVLRQLTKAELAASELKETLLHRQHLWPQIGPQHLFRVWRVCQDEYDYRVGLWALNLYYNLGRPHDHQQTADRLITLTLTTQPDNLDEPLEVLRSFNAFLSHPPSSFMIHLIMDHYLDRQEYWRVRQVLQVCRENWQLPVSGKTYAFAIEAMLRLPADANPLEEAMRVYDDSKHMEEPLSIDTHLRLFDFAMGEYEDLRASLLETISPSTAEVASKEGDGTRDDTPANNINKGETGNDDVDAPLPWDDPAVRAMRAAGRIKSRFVWECGDAERGCGLGLHALWSLAWLQCRMQHDIPQHHWSEIDPTLVHPPPQPYLQPPSPSSPAPPWQSLVQQGIRNATHTAGFSTSTPERFVTMLKHGDLPDADENECAAVLAEAQVVLGRFFPLRPTKEKA</sequence>
<keyword evidence="3" id="KW-1185">Reference proteome</keyword>
<evidence type="ECO:0000313" key="2">
    <source>
        <dbReference type="EMBL" id="CEL99758.1"/>
    </source>
</evidence>
<accession>A0A0G4EPK0</accession>
<evidence type="ECO:0000256" key="1">
    <source>
        <dbReference type="SAM" id="MobiDB-lite"/>
    </source>
</evidence>
<dbReference type="Proteomes" id="UP000041254">
    <property type="component" value="Unassembled WGS sequence"/>
</dbReference>
<dbReference type="InParanoid" id="A0A0G4EPK0"/>
<organism evidence="2 3">
    <name type="scientific">Vitrella brassicaformis (strain CCMP3155)</name>
    <dbReference type="NCBI Taxonomy" id="1169540"/>
    <lineage>
        <taxon>Eukaryota</taxon>
        <taxon>Sar</taxon>
        <taxon>Alveolata</taxon>
        <taxon>Colpodellida</taxon>
        <taxon>Vitrellaceae</taxon>
        <taxon>Vitrella</taxon>
    </lineage>
</organism>
<dbReference type="OrthoDB" id="365419at2759"/>
<protein>
    <submittedName>
        <fullName evidence="2">Uncharacterized protein</fullName>
    </submittedName>
</protein>
<proteinExistence type="predicted"/>
<dbReference type="VEuPathDB" id="CryptoDB:Vbra_5304"/>
<dbReference type="EMBL" id="CDMY01000288">
    <property type="protein sequence ID" value="CEL99758.1"/>
    <property type="molecule type" value="Genomic_DNA"/>
</dbReference>
<evidence type="ECO:0000313" key="3">
    <source>
        <dbReference type="Proteomes" id="UP000041254"/>
    </source>
</evidence>
<name>A0A0G4EPK0_VITBC</name>
<reference evidence="2 3" key="1">
    <citation type="submission" date="2014-11" db="EMBL/GenBank/DDBJ databases">
        <authorList>
            <person name="Zhu J."/>
            <person name="Qi W."/>
            <person name="Song R."/>
        </authorList>
    </citation>
    <scope>NUCLEOTIDE SEQUENCE [LARGE SCALE GENOMIC DNA]</scope>
</reference>
<feature type="region of interest" description="Disordered" evidence="1">
    <location>
        <begin position="257"/>
        <end position="292"/>
    </location>
</feature>
<dbReference type="AlphaFoldDB" id="A0A0G4EPK0"/>